<keyword evidence="2" id="KW-1185">Reference proteome</keyword>
<evidence type="ECO:0000313" key="1">
    <source>
        <dbReference type="EMBL" id="KAH3815939.1"/>
    </source>
</evidence>
<organism evidence="1 2">
    <name type="scientific">Dreissena polymorpha</name>
    <name type="common">Zebra mussel</name>
    <name type="synonym">Mytilus polymorpha</name>
    <dbReference type="NCBI Taxonomy" id="45954"/>
    <lineage>
        <taxon>Eukaryota</taxon>
        <taxon>Metazoa</taxon>
        <taxon>Spiralia</taxon>
        <taxon>Lophotrochozoa</taxon>
        <taxon>Mollusca</taxon>
        <taxon>Bivalvia</taxon>
        <taxon>Autobranchia</taxon>
        <taxon>Heteroconchia</taxon>
        <taxon>Euheterodonta</taxon>
        <taxon>Imparidentia</taxon>
        <taxon>Neoheterodontei</taxon>
        <taxon>Myida</taxon>
        <taxon>Dreissenoidea</taxon>
        <taxon>Dreissenidae</taxon>
        <taxon>Dreissena</taxon>
    </lineage>
</organism>
<dbReference type="AlphaFoldDB" id="A0A9D4GI92"/>
<reference evidence="1" key="1">
    <citation type="journal article" date="2019" name="bioRxiv">
        <title>The Genome of the Zebra Mussel, Dreissena polymorpha: A Resource for Invasive Species Research.</title>
        <authorList>
            <person name="McCartney M.A."/>
            <person name="Auch B."/>
            <person name="Kono T."/>
            <person name="Mallez S."/>
            <person name="Zhang Y."/>
            <person name="Obille A."/>
            <person name="Becker A."/>
            <person name="Abrahante J.E."/>
            <person name="Garbe J."/>
            <person name="Badalamenti J.P."/>
            <person name="Herman A."/>
            <person name="Mangelson H."/>
            <person name="Liachko I."/>
            <person name="Sullivan S."/>
            <person name="Sone E.D."/>
            <person name="Koren S."/>
            <person name="Silverstein K.A.T."/>
            <person name="Beckman K.B."/>
            <person name="Gohl D.M."/>
        </authorList>
    </citation>
    <scope>NUCLEOTIDE SEQUENCE</scope>
    <source>
        <strain evidence="1">Duluth1</strain>
        <tissue evidence="1">Whole animal</tissue>
    </source>
</reference>
<gene>
    <name evidence="1" type="ORF">DPMN_144478</name>
</gene>
<accession>A0A9D4GI92</accession>
<reference evidence="1" key="2">
    <citation type="submission" date="2020-11" db="EMBL/GenBank/DDBJ databases">
        <authorList>
            <person name="McCartney M.A."/>
            <person name="Auch B."/>
            <person name="Kono T."/>
            <person name="Mallez S."/>
            <person name="Becker A."/>
            <person name="Gohl D.M."/>
            <person name="Silverstein K.A.T."/>
            <person name="Koren S."/>
            <person name="Bechman K.B."/>
            <person name="Herman A."/>
            <person name="Abrahante J.E."/>
            <person name="Garbe J."/>
        </authorList>
    </citation>
    <scope>NUCLEOTIDE SEQUENCE</scope>
    <source>
        <strain evidence="1">Duluth1</strain>
        <tissue evidence="1">Whole animal</tissue>
    </source>
</reference>
<dbReference type="Proteomes" id="UP000828390">
    <property type="component" value="Unassembled WGS sequence"/>
</dbReference>
<sequence>MAARQRRFEVRVFPLLDGLSSKTSEIHLTEACGYGATDPPLPLLLSVVAVPPGYRQATRAGQELDLVDRGYVLRPPLRSIL</sequence>
<evidence type="ECO:0000313" key="2">
    <source>
        <dbReference type="Proteomes" id="UP000828390"/>
    </source>
</evidence>
<proteinExistence type="predicted"/>
<comment type="caution">
    <text evidence="1">The sequence shown here is derived from an EMBL/GenBank/DDBJ whole genome shotgun (WGS) entry which is preliminary data.</text>
</comment>
<dbReference type="EMBL" id="JAIWYP010000006">
    <property type="protein sequence ID" value="KAH3815939.1"/>
    <property type="molecule type" value="Genomic_DNA"/>
</dbReference>
<protein>
    <submittedName>
        <fullName evidence="1">Uncharacterized protein</fullName>
    </submittedName>
</protein>
<name>A0A9D4GI92_DREPO</name>